<dbReference type="RefSeq" id="WP_183375467.1">
    <property type="nucleotide sequence ID" value="NZ_CBCSFZ010000018.1"/>
</dbReference>
<dbReference type="InterPro" id="IPR036868">
    <property type="entry name" value="TusA-like_sf"/>
</dbReference>
<accession>A0A839QQW3</accession>
<evidence type="ECO:0000259" key="2">
    <source>
        <dbReference type="PROSITE" id="PS01148"/>
    </source>
</evidence>
<dbReference type="PROSITE" id="PS01148">
    <property type="entry name" value="UPF0033"/>
    <property type="match status" value="1"/>
</dbReference>
<dbReference type="SUPFAM" id="SSF64307">
    <property type="entry name" value="SirA-like"/>
    <property type="match status" value="1"/>
</dbReference>
<dbReference type="Gene3D" id="3.30.110.40">
    <property type="entry name" value="TusA-like domain"/>
    <property type="match status" value="1"/>
</dbReference>
<protein>
    <submittedName>
        <fullName evidence="3">TusA-related sulfurtransferase</fullName>
    </submittedName>
</protein>
<feature type="domain" description="UPF0033" evidence="2">
    <location>
        <begin position="12"/>
        <end position="36"/>
    </location>
</feature>
<keyword evidence="3" id="KW-0808">Transferase</keyword>
<gene>
    <name evidence="3" type="ORF">FHX50_001146</name>
</gene>
<evidence type="ECO:0000313" key="4">
    <source>
        <dbReference type="Proteomes" id="UP000568050"/>
    </source>
</evidence>
<dbReference type="GO" id="GO:0016740">
    <property type="term" value="F:transferase activity"/>
    <property type="evidence" value="ECO:0007669"/>
    <property type="project" value="UniProtKB-KW"/>
</dbReference>
<dbReference type="PANTHER" id="PTHR33279:SF6">
    <property type="entry name" value="SULFUR CARRIER PROTEIN YEDF-RELATED"/>
    <property type="match status" value="1"/>
</dbReference>
<dbReference type="PANTHER" id="PTHR33279">
    <property type="entry name" value="SULFUR CARRIER PROTEIN YEDF-RELATED"/>
    <property type="match status" value="1"/>
</dbReference>
<name>A0A839QQW3_9MICO</name>
<proteinExistence type="inferred from homology"/>
<evidence type="ECO:0000313" key="3">
    <source>
        <dbReference type="EMBL" id="MBB3022863.1"/>
    </source>
</evidence>
<dbReference type="Proteomes" id="UP000568050">
    <property type="component" value="Unassembled WGS sequence"/>
</dbReference>
<comment type="caution">
    <text evidence="3">The sequence shown here is derived from an EMBL/GenBank/DDBJ whole genome shotgun (WGS) entry which is preliminary data.</text>
</comment>
<dbReference type="AlphaFoldDB" id="A0A839QQW3"/>
<comment type="similarity">
    <text evidence="1">Belongs to the sulfur carrier protein TusA family.</text>
</comment>
<organism evidence="3 4">
    <name type="scientific">Helcobacillus massiliensis</name>
    <dbReference type="NCBI Taxonomy" id="521392"/>
    <lineage>
        <taxon>Bacteria</taxon>
        <taxon>Bacillati</taxon>
        <taxon>Actinomycetota</taxon>
        <taxon>Actinomycetes</taxon>
        <taxon>Micrococcales</taxon>
        <taxon>Dermabacteraceae</taxon>
        <taxon>Helcobacillus</taxon>
    </lineage>
</organism>
<dbReference type="Pfam" id="PF01206">
    <property type="entry name" value="TusA"/>
    <property type="match status" value="1"/>
</dbReference>
<evidence type="ECO:0000256" key="1">
    <source>
        <dbReference type="ARBA" id="ARBA00008984"/>
    </source>
</evidence>
<dbReference type="InterPro" id="IPR001455">
    <property type="entry name" value="TusA-like"/>
</dbReference>
<reference evidence="3 4" key="1">
    <citation type="submission" date="2020-08" db="EMBL/GenBank/DDBJ databases">
        <title>Sequencing the genomes of 1000 actinobacteria strains.</title>
        <authorList>
            <person name="Klenk H.-P."/>
        </authorList>
    </citation>
    <scope>NUCLEOTIDE SEQUENCE [LARGE SCALE GENOMIC DNA]</scope>
    <source>
        <strain evidence="3 4">DSM 23040</strain>
    </source>
</reference>
<keyword evidence="4" id="KW-1185">Reference proteome</keyword>
<dbReference type="NCBIfam" id="NF008242">
    <property type="entry name" value="PRK11018.1"/>
    <property type="match status" value="1"/>
</dbReference>
<dbReference type="EMBL" id="JACHWP010000002">
    <property type="protein sequence ID" value="MBB3022863.1"/>
    <property type="molecule type" value="Genomic_DNA"/>
</dbReference>
<sequence length="110" mass="12486">MSSSFRTADYSLDLRGESCPYPVIHTLEALHGLRPGETIEISTDCPQAYRNVPDDARAAGHELLGEPVKEGATMLFVFRRGDAVLGRHLTEEKPRRRFGFLRGRRHQHEQ</sequence>